<evidence type="ECO:0000313" key="3">
    <source>
        <dbReference type="Proteomes" id="UP000215902"/>
    </source>
</evidence>
<evidence type="ECO:0000313" key="2">
    <source>
        <dbReference type="EMBL" id="PAA84775.1"/>
    </source>
</evidence>
<comment type="similarity">
    <text evidence="1">Belongs to the PHAF1 family.</text>
</comment>
<sequence length="457" mass="51627">TYDKNKNHYNIEVMLDLEVQPERGLFCPKQNWELILGMPLHQAINILRQADSDVRSVQLWYSDRLPLLMDIVLSLTQDGVKLIFDATYQRLKSIEVFDLTKLRLSYCNQSFNSPPGVAPTVTTIQQCFGATHPAVHDPERDADVLSFRGVSFTFPRTESSSTRSTIDDGSGSFSYYATFEESDEVPCLVPSASAGGPSVQANAMFIFLGNSLSEPRLPQQMPLDCYQTDKIYLERARIDRSASPAGGCGSQQTREIVFQLYCLEPPATASGSGQCTLQRCDFERRLRFGDSVQDVESSLGSPSQVFYKSEDKMRIHARDPARRRPRTKRSDYIYNYFTMGVDLLFDGLSHSLVKAILHANFPGHYNFSTYYRCFFDLTVQQESGQQPLEVNQFTRWEEISDCLGKQSDRPVVLNRHDSTNTVNPFGPTYCYGHEDLIFEVIPCNGQLASLTVYQNAG</sequence>
<dbReference type="Pfam" id="PF03676">
    <property type="entry name" value="PHAF1"/>
    <property type="match status" value="1"/>
</dbReference>
<accession>A0A267GFD4</accession>
<dbReference type="AlphaFoldDB" id="A0A267GFD4"/>
<name>A0A267GFD4_9PLAT</name>
<protein>
    <submittedName>
        <fullName evidence="2">Uncharacterized protein</fullName>
    </submittedName>
</protein>
<dbReference type="PANTHER" id="PTHR13465:SF2">
    <property type="entry name" value="PHAGOSOME ASSEMBLY FACTOR 1"/>
    <property type="match status" value="1"/>
</dbReference>
<dbReference type="STRING" id="282301.A0A267GFD4"/>
<dbReference type="OrthoDB" id="411211at2759"/>
<gene>
    <name evidence="2" type="ORF">BOX15_Mlig012614g3</name>
</gene>
<dbReference type="GO" id="GO:0005802">
    <property type="term" value="C:trans-Golgi network"/>
    <property type="evidence" value="ECO:0007669"/>
    <property type="project" value="TreeGrafter"/>
</dbReference>
<dbReference type="EMBL" id="NIVC01000362">
    <property type="protein sequence ID" value="PAA84775.1"/>
    <property type="molecule type" value="Genomic_DNA"/>
</dbReference>
<feature type="non-terminal residue" evidence="2">
    <location>
        <position position="1"/>
    </location>
</feature>
<evidence type="ECO:0000256" key="1">
    <source>
        <dbReference type="ARBA" id="ARBA00024339"/>
    </source>
</evidence>
<dbReference type="PANTHER" id="PTHR13465">
    <property type="entry name" value="UPF0183 PROTEIN"/>
    <property type="match status" value="1"/>
</dbReference>
<dbReference type="Proteomes" id="UP000215902">
    <property type="component" value="Unassembled WGS sequence"/>
</dbReference>
<comment type="caution">
    <text evidence="2">The sequence shown here is derived from an EMBL/GenBank/DDBJ whole genome shotgun (WGS) entry which is preliminary data.</text>
</comment>
<proteinExistence type="inferred from homology"/>
<dbReference type="GO" id="GO:0043001">
    <property type="term" value="P:Golgi to plasma membrane protein transport"/>
    <property type="evidence" value="ECO:0007669"/>
    <property type="project" value="TreeGrafter"/>
</dbReference>
<dbReference type="InterPro" id="IPR005373">
    <property type="entry name" value="PHAF1"/>
</dbReference>
<keyword evidence="3" id="KW-1185">Reference proteome</keyword>
<dbReference type="InterPro" id="IPR039156">
    <property type="entry name" value="PHAF1/BROMI"/>
</dbReference>
<organism evidence="2 3">
    <name type="scientific">Macrostomum lignano</name>
    <dbReference type="NCBI Taxonomy" id="282301"/>
    <lineage>
        <taxon>Eukaryota</taxon>
        <taxon>Metazoa</taxon>
        <taxon>Spiralia</taxon>
        <taxon>Lophotrochozoa</taxon>
        <taxon>Platyhelminthes</taxon>
        <taxon>Rhabditophora</taxon>
        <taxon>Macrostomorpha</taxon>
        <taxon>Macrostomida</taxon>
        <taxon>Macrostomidae</taxon>
        <taxon>Macrostomum</taxon>
    </lineage>
</organism>
<reference evidence="2 3" key="1">
    <citation type="submission" date="2017-06" db="EMBL/GenBank/DDBJ databases">
        <title>A platform for efficient transgenesis in Macrostomum lignano, a flatworm model organism for stem cell research.</title>
        <authorList>
            <person name="Berezikov E."/>
        </authorList>
    </citation>
    <scope>NUCLEOTIDE SEQUENCE [LARGE SCALE GENOMIC DNA]</scope>
    <source>
        <strain evidence="2">DV1</strain>
        <tissue evidence="2">Whole organism</tissue>
    </source>
</reference>